<dbReference type="SUPFAM" id="SSF52096">
    <property type="entry name" value="ClpP/crotonase"/>
    <property type="match status" value="1"/>
</dbReference>
<dbReference type="Pfam" id="PF17820">
    <property type="entry name" value="PDZ_6"/>
    <property type="match status" value="1"/>
</dbReference>
<evidence type="ECO:0000313" key="8">
    <source>
        <dbReference type="Proteomes" id="UP000680304"/>
    </source>
</evidence>
<dbReference type="Pfam" id="PF03572">
    <property type="entry name" value="Peptidase_S41"/>
    <property type="match status" value="1"/>
</dbReference>
<protein>
    <submittedName>
        <fullName evidence="7">Peptidase S41</fullName>
    </submittedName>
</protein>
<evidence type="ECO:0000259" key="6">
    <source>
        <dbReference type="PROSITE" id="PS50106"/>
    </source>
</evidence>
<dbReference type="CDD" id="cd06782">
    <property type="entry name" value="cpPDZ_CPP-like"/>
    <property type="match status" value="1"/>
</dbReference>
<dbReference type="NCBIfam" id="TIGR00225">
    <property type="entry name" value="prc"/>
    <property type="match status" value="1"/>
</dbReference>
<organism evidence="7 8">
    <name type="scientific">Paenibacillus cisolokensis</name>
    <dbReference type="NCBI Taxonomy" id="1658519"/>
    <lineage>
        <taxon>Bacteria</taxon>
        <taxon>Bacillati</taxon>
        <taxon>Bacillota</taxon>
        <taxon>Bacilli</taxon>
        <taxon>Bacillales</taxon>
        <taxon>Paenibacillaceae</taxon>
        <taxon>Paenibacillus</taxon>
    </lineage>
</organism>
<feature type="domain" description="PDZ" evidence="6">
    <location>
        <begin position="71"/>
        <end position="131"/>
    </location>
</feature>
<dbReference type="SMART" id="SM00228">
    <property type="entry name" value="PDZ"/>
    <property type="match status" value="1"/>
</dbReference>
<dbReference type="InterPro" id="IPR002477">
    <property type="entry name" value="Peptidoglycan-bd-like"/>
</dbReference>
<evidence type="ECO:0000256" key="3">
    <source>
        <dbReference type="ARBA" id="ARBA00022801"/>
    </source>
</evidence>
<dbReference type="InterPro" id="IPR005151">
    <property type="entry name" value="Tail-specific_protease"/>
</dbReference>
<evidence type="ECO:0000256" key="5">
    <source>
        <dbReference type="RuleBase" id="RU004404"/>
    </source>
</evidence>
<dbReference type="Gene3D" id="3.90.226.10">
    <property type="entry name" value="2-enoyl-CoA Hydratase, Chain A, domain 1"/>
    <property type="match status" value="1"/>
</dbReference>
<evidence type="ECO:0000256" key="4">
    <source>
        <dbReference type="ARBA" id="ARBA00022825"/>
    </source>
</evidence>
<proteinExistence type="inferred from homology"/>
<dbReference type="CDD" id="cd07560">
    <property type="entry name" value="Peptidase_S41_CPP"/>
    <property type="match status" value="1"/>
</dbReference>
<dbReference type="Gene3D" id="2.30.42.10">
    <property type="match status" value="1"/>
</dbReference>
<dbReference type="Proteomes" id="UP000680304">
    <property type="component" value="Unassembled WGS sequence"/>
</dbReference>
<dbReference type="Gene3D" id="1.10.101.10">
    <property type="entry name" value="PGBD-like superfamily/PGBD"/>
    <property type="match status" value="1"/>
</dbReference>
<sequence>MSLIAQHPIIAEPAFRNLSASYNEIRADFLKNTDPSDLINGAAEGMVASLDDPYSRFLSKEKGKAYVESYEGEFVGIGVTVRQEDGKFIITSVIKDAPADKAGLRAEDVIVQLEGKPVEVKTTEELAQKLRGKEGTKVTIGISRSGLSEPFQVTLTRAPIKQESVSYEMREGGIGVVTVTRFAERTAEEFDKAVEALEKDGMKALLLDLRSNPGGLLTPTIDIANRLIPKDKTILQVVYKDEKRVITYRSKQEKPWELPIAVLTDSHSASASEVLAAALKESAGATVIGETTYGKGVVQRFRQFYDGSVLSLTEAQWRTPNGQWINEKGVEPTIKVSLPEYASLPPLPSGTLLKEGSYGEHVKTLQSMLEALGYPADGTPGLFDEATKRSLESFQRDEKLDVTGELNDRTSYRIVQRLSEKLKKEDAPLLKGIETLKQQLGART</sequence>
<dbReference type="InterPro" id="IPR055210">
    <property type="entry name" value="CtpA/B_N"/>
</dbReference>
<dbReference type="InterPro" id="IPR029045">
    <property type="entry name" value="ClpP/crotonase-like_dom_sf"/>
</dbReference>
<dbReference type="EMBL" id="BOVJ01000165">
    <property type="protein sequence ID" value="GIQ66097.1"/>
    <property type="molecule type" value="Genomic_DNA"/>
</dbReference>
<evidence type="ECO:0000256" key="2">
    <source>
        <dbReference type="ARBA" id="ARBA00022670"/>
    </source>
</evidence>
<evidence type="ECO:0000313" key="7">
    <source>
        <dbReference type="EMBL" id="GIQ66097.1"/>
    </source>
</evidence>
<dbReference type="PANTHER" id="PTHR32060:SF30">
    <property type="entry name" value="CARBOXY-TERMINAL PROCESSING PROTEASE CTPA"/>
    <property type="match status" value="1"/>
</dbReference>
<keyword evidence="3 5" id="KW-0378">Hydrolase</keyword>
<name>A0ABQ4ND13_9BACL</name>
<gene>
    <name evidence="7" type="ORF">PACILC2_46650</name>
</gene>
<keyword evidence="2 5" id="KW-0645">Protease</keyword>
<keyword evidence="4 5" id="KW-0720">Serine protease</keyword>
<dbReference type="InterPro" id="IPR041489">
    <property type="entry name" value="PDZ_6"/>
</dbReference>
<accession>A0ABQ4ND13</accession>
<dbReference type="InterPro" id="IPR001478">
    <property type="entry name" value="PDZ"/>
</dbReference>
<keyword evidence="8" id="KW-1185">Reference proteome</keyword>
<comment type="caution">
    <text evidence="7">The sequence shown here is derived from an EMBL/GenBank/DDBJ whole genome shotgun (WGS) entry which is preliminary data.</text>
</comment>
<dbReference type="InterPro" id="IPR036366">
    <property type="entry name" value="PGBDSf"/>
</dbReference>
<dbReference type="PANTHER" id="PTHR32060">
    <property type="entry name" value="TAIL-SPECIFIC PROTEASE"/>
    <property type="match status" value="1"/>
</dbReference>
<dbReference type="InterPro" id="IPR004447">
    <property type="entry name" value="Peptidase_S41A"/>
</dbReference>
<dbReference type="SMART" id="SM00245">
    <property type="entry name" value="TSPc"/>
    <property type="match status" value="1"/>
</dbReference>
<evidence type="ECO:0000256" key="1">
    <source>
        <dbReference type="ARBA" id="ARBA00009179"/>
    </source>
</evidence>
<dbReference type="InterPro" id="IPR036365">
    <property type="entry name" value="PGBD-like_sf"/>
</dbReference>
<dbReference type="InterPro" id="IPR036034">
    <property type="entry name" value="PDZ_sf"/>
</dbReference>
<dbReference type="PROSITE" id="PS50106">
    <property type="entry name" value="PDZ"/>
    <property type="match status" value="1"/>
</dbReference>
<dbReference type="SUPFAM" id="SSF47090">
    <property type="entry name" value="PGBD-like"/>
    <property type="match status" value="1"/>
</dbReference>
<dbReference type="Gene3D" id="3.30.750.44">
    <property type="match status" value="1"/>
</dbReference>
<comment type="similarity">
    <text evidence="1 5">Belongs to the peptidase S41A family.</text>
</comment>
<dbReference type="Pfam" id="PF22694">
    <property type="entry name" value="CtpB_N-like"/>
    <property type="match status" value="1"/>
</dbReference>
<dbReference type="Pfam" id="PF01471">
    <property type="entry name" value="PG_binding_1"/>
    <property type="match status" value="1"/>
</dbReference>
<reference evidence="7 8" key="1">
    <citation type="submission" date="2021-04" db="EMBL/GenBank/DDBJ databases">
        <title>Draft genome sequence of Paenibacillus cisolokensis, LC2-13A.</title>
        <authorList>
            <person name="Uke A."/>
            <person name="Chhe C."/>
            <person name="Baramee S."/>
            <person name="Kosugi A."/>
        </authorList>
    </citation>
    <scope>NUCLEOTIDE SEQUENCE [LARGE SCALE GENOMIC DNA]</scope>
    <source>
        <strain evidence="7 8">LC2-13A</strain>
    </source>
</reference>
<dbReference type="SUPFAM" id="SSF50156">
    <property type="entry name" value="PDZ domain-like"/>
    <property type="match status" value="1"/>
</dbReference>